<evidence type="ECO:0000313" key="10">
    <source>
        <dbReference type="Proteomes" id="UP000001542"/>
    </source>
</evidence>
<proteinExistence type="inferred from homology"/>
<keyword evidence="6" id="KW-0472">Membrane</keyword>
<feature type="compositionally biased region" description="Polar residues" evidence="7">
    <location>
        <begin position="712"/>
        <end position="730"/>
    </location>
</feature>
<evidence type="ECO:0000256" key="7">
    <source>
        <dbReference type="SAM" id="MobiDB-lite"/>
    </source>
</evidence>
<evidence type="ECO:0000259" key="8">
    <source>
        <dbReference type="Pfam" id="PF01602"/>
    </source>
</evidence>
<dbReference type="InterPro" id="IPR017105">
    <property type="entry name" value="AP3_complex_dsu"/>
</dbReference>
<name>A2FT75_TRIV3</name>
<evidence type="ECO:0000256" key="1">
    <source>
        <dbReference type="ARBA" id="ARBA00004308"/>
    </source>
</evidence>
<gene>
    <name evidence="9" type="ORF">TVAG_058010</name>
</gene>
<dbReference type="GO" id="GO:0010008">
    <property type="term" value="C:endosome membrane"/>
    <property type="evidence" value="ECO:0000318"/>
    <property type="project" value="GO_Central"/>
</dbReference>
<comment type="subcellular location">
    <subcellularLocation>
        <location evidence="1">Endomembrane system</location>
    </subcellularLocation>
</comment>
<dbReference type="GO" id="GO:0006623">
    <property type="term" value="P:protein targeting to vacuole"/>
    <property type="evidence" value="ECO:0000318"/>
    <property type="project" value="GO_Central"/>
</dbReference>
<reference evidence="9" key="1">
    <citation type="submission" date="2006-10" db="EMBL/GenBank/DDBJ databases">
        <authorList>
            <person name="Amadeo P."/>
            <person name="Zhao Q."/>
            <person name="Wortman J."/>
            <person name="Fraser-Liggett C."/>
            <person name="Carlton J."/>
        </authorList>
    </citation>
    <scope>NUCLEOTIDE SEQUENCE</scope>
    <source>
        <strain evidence="9">G3</strain>
    </source>
</reference>
<feature type="domain" description="Clathrin/coatomer adaptor adaptin-like N-terminal" evidence="8">
    <location>
        <begin position="58"/>
        <end position="579"/>
    </location>
</feature>
<evidence type="ECO:0000256" key="6">
    <source>
        <dbReference type="ARBA" id="ARBA00023136"/>
    </source>
</evidence>
<dbReference type="InterPro" id="IPR016024">
    <property type="entry name" value="ARM-type_fold"/>
</dbReference>
<keyword evidence="4" id="KW-0677">Repeat</keyword>
<dbReference type="Pfam" id="PF01602">
    <property type="entry name" value="Adaptin_N"/>
    <property type="match status" value="1"/>
</dbReference>
<keyword evidence="10" id="KW-1185">Reference proteome</keyword>
<dbReference type="InterPro" id="IPR011989">
    <property type="entry name" value="ARM-like"/>
</dbReference>
<evidence type="ECO:0000256" key="3">
    <source>
        <dbReference type="ARBA" id="ARBA00022448"/>
    </source>
</evidence>
<keyword evidence="5" id="KW-0653">Protein transport</keyword>
<evidence type="ECO:0000256" key="4">
    <source>
        <dbReference type="ARBA" id="ARBA00022737"/>
    </source>
</evidence>
<keyword evidence="3" id="KW-0813">Transport</keyword>
<accession>A2FT75</accession>
<dbReference type="OMA" id="FESENAH"/>
<dbReference type="STRING" id="5722.A2FT75"/>
<comment type="similarity">
    <text evidence="2">Belongs to the adaptor complexes large subunit family.</text>
</comment>
<dbReference type="EMBL" id="DS114004">
    <property type="protein sequence ID" value="EAX91886.1"/>
    <property type="molecule type" value="Genomic_DNA"/>
</dbReference>
<dbReference type="Gene3D" id="1.25.10.10">
    <property type="entry name" value="Leucine-rich Repeat Variant"/>
    <property type="match status" value="1"/>
</dbReference>
<dbReference type="Proteomes" id="UP000001542">
    <property type="component" value="Unassembled WGS sequence"/>
</dbReference>
<evidence type="ECO:0000256" key="2">
    <source>
        <dbReference type="ARBA" id="ARBA00006613"/>
    </source>
</evidence>
<feature type="region of interest" description="Disordered" evidence="7">
    <location>
        <begin position="695"/>
        <end position="730"/>
    </location>
</feature>
<dbReference type="GO" id="GO:0006896">
    <property type="term" value="P:Golgi to vacuole transport"/>
    <property type="evidence" value="ECO:0000318"/>
    <property type="project" value="GO_Central"/>
</dbReference>
<dbReference type="AlphaFoldDB" id="A2FT75"/>
<evidence type="ECO:0000313" key="9">
    <source>
        <dbReference type="EMBL" id="EAX91886.1"/>
    </source>
</evidence>
<sequence length="984" mass="109469">MTSYIPTAIFGGTGVETLVKKFNDTRQKGSNPATGADQSPLETLINDVVRRAKDRLLSNQGNELQKADSLQELLFLHYQGVNIDWADFPISEIMMSENISVKMMAYLAASEFWTPNSDVVMMVISCINKDLLGADPFRKTLALTLIPLIATPQFAESVVTNVTLNFNNPRDDIRQKTITCFYKLCLKFPECLPPGIKAMNLKGILIDKTNPPGVIQAALTLLNELCMHNPSNYKVLLPTIVTFFQDYVGSPWILVRALNIVSTIGATLEITALEKFNQKISGMINEVLNSASSPSVVFEVIRLICTLRINNRELIRTAADRAQSFIENEDPNLRYLGLISITRLMQLNQSIINLHRQTLMNCLESDDQTCVFIAVDLLESIVTKKNIGEIVLNLVDQIEARKPGVVRDTLVSRLISICRYGKETSYERFTDYEWYVNILLTIHSFGVESSELSEELLTMALRAKSTRPVLVTEMIEYMKEMNVSETHFIEIAAFILGEYSEGDEQQISFDLLLGDKIEQVKPSAQSACLQNAFKIYAKSNEDSLLQKRSKSLKEKLPKYTQSRYTEVQEGASMMSALVDVFSAQPNAQAISSLYSAPLAAVDPQAQSKVKLPSGLDLTQPIVDLDPQDNSGFVLDDLEEDDPNAPNKSLFLLRSADKKKQTQAKTDKVVVLTGTLGVNLEPPKRQRRLMPILDDQSNSLLPVEGDQPKKSNAKTTQSPISQISFNINDPSTQQLPELKPYSQDELLAKQSKQLLQQRREILPSIQSDDVFRQIGNSQGIALTITDIQPRTNGIEISVQVLNTSSAPISAVEFTLDDTNTQCLRQEILPGDKVMHKIAYRTKPVLEPKIVKVTVIPTGGSGEMLRGKLRVVSTMFLQNADSEELDVILPECTKTEKLEFGDKVPVQQLVRGVSDATRGSVHKREIDGKKVVAIASKAQGDVFVVSLVIKEGSGFVVEVRTNDEKLTQSVISELKLAFKKQLSDEQ</sequence>
<dbReference type="InParanoid" id="A2FT75"/>
<dbReference type="KEGG" id="tva:4749591"/>
<reference evidence="9" key="2">
    <citation type="journal article" date="2007" name="Science">
        <title>Draft genome sequence of the sexually transmitted pathogen Trichomonas vaginalis.</title>
        <authorList>
            <person name="Carlton J.M."/>
            <person name="Hirt R.P."/>
            <person name="Silva J.C."/>
            <person name="Delcher A.L."/>
            <person name="Schatz M."/>
            <person name="Zhao Q."/>
            <person name="Wortman J.R."/>
            <person name="Bidwell S.L."/>
            <person name="Alsmark U.C.M."/>
            <person name="Besteiro S."/>
            <person name="Sicheritz-Ponten T."/>
            <person name="Noel C.J."/>
            <person name="Dacks J.B."/>
            <person name="Foster P.G."/>
            <person name="Simillion C."/>
            <person name="Van de Peer Y."/>
            <person name="Miranda-Saavedra D."/>
            <person name="Barton G.J."/>
            <person name="Westrop G.D."/>
            <person name="Mueller S."/>
            <person name="Dessi D."/>
            <person name="Fiori P.L."/>
            <person name="Ren Q."/>
            <person name="Paulsen I."/>
            <person name="Zhang H."/>
            <person name="Bastida-Corcuera F.D."/>
            <person name="Simoes-Barbosa A."/>
            <person name="Brown M.T."/>
            <person name="Hayes R.D."/>
            <person name="Mukherjee M."/>
            <person name="Okumura C.Y."/>
            <person name="Schneider R."/>
            <person name="Smith A.J."/>
            <person name="Vanacova S."/>
            <person name="Villalvazo M."/>
            <person name="Haas B.J."/>
            <person name="Pertea M."/>
            <person name="Feldblyum T.V."/>
            <person name="Utterback T.R."/>
            <person name="Shu C.L."/>
            <person name="Osoegawa K."/>
            <person name="de Jong P.J."/>
            <person name="Hrdy I."/>
            <person name="Horvathova L."/>
            <person name="Zubacova Z."/>
            <person name="Dolezal P."/>
            <person name="Malik S.B."/>
            <person name="Logsdon J.M. Jr."/>
            <person name="Henze K."/>
            <person name="Gupta A."/>
            <person name="Wang C.C."/>
            <person name="Dunne R.L."/>
            <person name="Upcroft J.A."/>
            <person name="Upcroft P."/>
            <person name="White O."/>
            <person name="Salzberg S.L."/>
            <person name="Tang P."/>
            <person name="Chiu C.-H."/>
            <person name="Lee Y.-S."/>
            <person name="Embley T.M."/>
            <person name="Coombs G.H."/>
            <person name="Mottram J.C."/>
            <person name="Tachezy J."/>
            <person name="Fraser-Liggett C.M."/>
            <person name="Johnson P.J."/>
        </authorList>
    </citation>
    <scope>NUCLEOTIDE SEQUENCE [LARGE SCALE GENOMIC DNA]</scope>
    <source>
        <strain evidence="9">G3</strain>
    </source>
</reference>
<protein>
    <submittedName>
        <fullName evidence="9">Adaptin N terminal region family protein</fullName>
    </submittedName>
</protein>
<dbReference type="OrthoDB" id="10264595at2759"/>
<organism evidence="9 10">
    <name type="scientific">Trichomonas vaginalis (strain ATCC PRA-98 / G3)</name>
    <dbReference type="NCBI Taxonomy" id="412133"/>
    <lineage>
        <taxon>Eukaryota</taxon>
        <taxon>Metamonada</taxon>
        <taxon>Parabasalia</taxon>
        <taxon>Trichomonadida</taxon>
        <taxon>Trichomonadidae</taxon>
        <taxon>Trichomonas</taxon>
    </lineage>
</organism>
<dbReference type="SUPFAM" id="SSF48371">
    <property type="entry name" value="ARM repeat"/>
    <property type="match status" value="1"/>
</dbReference>
<dbReference type="PANTHER" id="PTHR22781">
    <property type="entry name" value="DELTA ADAPTIN-RELATED"/>
    <property type="match status" value="1"/>
</dbReference>
<dbReference type="GO" id="GO:0030123">
    <property type="term" value="C:AP-3 adaptor complex"/>
    <property type="evidence" value="ECO:0000318"/>
    <property type="project" value="GO_Central"/>
</dbReference>
<dbReference type="InterPro" id="IPR002553">
    <property type="entry name" value="Clathrin/coatomer_adapt-like_N"/>
</dbReference>
<dbReference type="eggNOG" id="KOG1059">
    <property type="taxonomic scope" value="Eukaryota"/>
</dbReference>
<dbReference type="RefSeq" id="XP_001304816.1">
    <property type="nucleotide sequence ID" value="XM_001304815.1"/>
</dbReference>
<dbReference type="VEuPathDB" id="TrichDB:TVAGG3_0522380"/>
<evidence type="ECO:0000256" key="5">
    <source>
        <dbReference type="ARBA" id="ARBA00022927"/>
    </source>
</evidence>
<dbReference type="VEuPathDB" id="TrichDB:TVAG_058010"/>
<dbReference type="SMR" id="A2FT75"/>
<dbReference type="PANTHER" id="PTHR22781:SF12">
    <property type="entry name" value="AP-3 COMPLEX SUBUNIT DELTA-1"/>
    <property type="match status" value="1"/>
</dbReference>